<proteinExistence type="predicted"/>
<dbReference type="SUPFAM" id="SSF49319">
    <property type="entry name" value="Actinoxanthin-like"/>
    <property type="match status" value="1"/>
</dbReference>
<sequence>MAVVTNYASHANYGQSLKGHTPLNIRTHLIKAAATISSSALALGLFATTAWAAPAATITLDKDTVSWGDTVNVTVTGLDTTKGYYLLFCEAHPKKFPICVKNGKNAKSHLRINNNVTDAGGVRINKDGVATSPLEITKKDTTLTGPVPNPFVITCATGCRIALTYDHPTSAKEAKATVPMLIAEMLFLVQT</sequence>
<comment type="caution">
    <text evidence="1">The sequence shown here is derived from an EMBL/GenBank/DDBJ whole genome shotgun (WGS) entry which is preliminary data.</text>
</comment>
<protein>
    <submittedName>
        <fullName evidence="1">Uncharacterized protein</fullName>
    </submittedName>
</protein>
<evidence type="ECO:0000313" key="1">
    <source>
        <dbReference type="EMBL" id="PZP89024.1"/>
    </source>
</evidence>
<dbReference type="Gene3D" id="2.60.40.230">
    <property type="entry name" value="Neocarzinostatin-like"/>
    <property type="match status" value="1"/>
</dbReference>
<organism evidence="1 2">
    <name type="scientific">Lawsonella clevelandensis</name>
    <dbReference type="NCBI Taxonomy" id="1528099"/>
    <lineage>
        <taxon>Bacteria</taxon>
        <taxon>Bacillati</taxon>
        <taxon>Actinomycetota</taxon>
        <taxon>Actinomycetes</taxon>
        <taxon>Mycobacteriales</taxon>
        <taxon>Lawsonellaceae</taxon>
        <taxon>Lawsonella</taxon>
    </lineage>
</organism>
<accession>A0A2W5IF77</accession>
<name>A0A2W5IF77_9ACTN</name>
<evidence type="ECO:0000313" key="2">
    <source>
        <dbReference type="Proteomes" id="UP000248606"/>
    </source>
</evidence>
<dbReference type="Proteomes" id="UP000248606">
    <property type="component" value="Unassembled WGS sequence"/>
</dbReference>
<gene>
    <name evidence="1" type="ORF">DI579_03740</name>
</gene>
<dbReference type="EMBL" id="QFOZ01000004">
    <property type="protein sequence ID" value="PZP89024.1"/>
    <property type="molecule type" value="Genomic_DNA"/>
</dbReference>
<dbReference type="RefSeq" id="WP_303678719.1">
    <property type="nucleotide sequence ID" value="NZ_QFOZ01000004.1"/>
</dbReference>
<dbReference type="AlphaFoldDB" id="A0A2W5IF77"/>
<dbReference type="InterPro" id="IPR027273">
    <property type="entry name" value="Neocarzinostatin-like"/>
</dbReference>
<reference evidence="1 2" key="1">
    <citation type="submission" date="2017-08" db="EMBL/GenBank/DDBJ databases">
        <title>Infants hospitalized years apart are colonized by the same room-sourced microbial strains.</title>
        <authorList>
            <person name="Brooks B."/>
            <person name="Olm M.R."/>
            <person name="Firek B.A."/>
            <person name="Baker R."/>
            <person name="Thomas B.C."/>
            <person name="Morowitz M.J."/>
            <person name="Banfield J.F."/>
        </authorList>
    </citation>
    <scope>NUCLEOTIDE SEQUENCE [LARGE SCALE GENOMIC DNA]</scope>
    <source>
        <strain evidence="1">S2_006_000_R1_57</strain>
    </source>
</reference>